<organism evidence="2 3">
    <name type="scientific">Diversispora eburnea</name>
    <dbReference type="NCBI Taxonomy" id="1213867"/>
    <lineage>
        <taxon>Eukaryota</taxon>
        <taxon>Fungi</taxon>
        <taxon>Fungi incertae sedis</taxon>
        <taxon>Mucoromycota</taxon>
        <taxon>Glomeromycotina</taxon>
        <taxon>Glomeromycetes</taxon>
        <taxon>Diversisporales</taxon>
        <taxon>Diversisporaceae</taxon>
        <taxon>Diversispora</taxon>
    </lineage>
</organism>
<accession>A0A9N9B551</accession>
<sequence length="129" mass="14928">MKLITFLTVFLVFIVIIAQATPTPNIYERTKKEKIGKNLYLDGVSFQDSYRNVATKLIKVHHQYNSLFSSFGDSVKAAAKKDKLPVPEFFTEWNDNYVEKAKEAHQIYLVFIAKLESFKKKLDEAYKGK</sequence>
<feature type="chain" id="PRO_5040383058" evidence="1">
    <location>
        <begin position="21"/>
        <end position="129"/>
    </location>
</feature>
<comment type="caution">
    <text evidence="2">The sequence shown here is derived from an EMBL/GenBank/DDBJ whole genome shotgun (WGS) entry which is preliminary data.</text>
</comment>
<evidence type="ECO:0000313" key="3">
    <source>
        <dbReference type="Proteomes" id="UP000789706"/>
    </source>
</evidence>
<evidence type="ECO:0000256" key="1">
    <source>
        <dbReference type="SAM" id="SignalP"/>
    </source>
</evidence>
<keyword evidence="3" id="KW-1185">Reference proteome</keyword>
<keyword evidence="1" id="KW-0732">Signal</keyword>
<reference evidence="2" key="1">
    <citation type="submission" date="2021-06" db="EMBL/GenBank/DDBJ databases">
        <authorList>
            <person name="Kallberg Y."/>
            <person name="Tangrot J."/>
            <person name="Rosling A."/>
        </authorList>
    </citation>
    <scope>NUCLEOTIDE SEQUENCE</scope>
    <source>
        <strain evidence="2">AZ414A</strain>
    </source>
</reference>
<name>A0A9N9B551_9GLOM</name>
<proteinExistence type="predicted"/>
<dbReference type="EMBL" id="CAJVPK010000869">
    <property type="protein sequence ID" value="CAG8555799.1"/>
    <property type="molecule type" value="Genomic_DNA"/>
</dbReference>
<dbReference type="Proteomes" id="UP000789706">
    <property type="component" value="Unassembled WGS sequence"/>
</dbReference>
<evidence type="ECO:0000313" key="2">
    <source>
        <dbReference type="EMBL" id="CAG8555799.1"/>
    </source>
</evidence>
<feature type="signal peptide" evidence="1">
    <location>
        <begin position="1"/>
        <end position="20"/>
    </location>
</feature>
<protein>
    <submittedName>
        <fullName evidence="2">8188_t:CDS:1</fullName>
    </submittedName>
</protein>
<gene>
    <name evidence="2" type="ORF">DEBURN_LOCUS7332</name>
</gene>
<dbReference type="OrthoDB" id="2407585at2759"/>
<dbReference type="AlphaFoldDB" id="A0A9N9B551"/>